<dbReference type="InterPro" id="IPR001932">
    <property type="entry name" value="PPM-type_phosphatase-like_dom"/>
</dbReference>
<evidence type="ECO:0000259" key="1">
    <source>
        <dbReference type="Pfam" id="PF13672"/>
    </source>
</evidence>
<evidence type="ECO:0000313" key="2">
    <source>
        <dbReference type="EMBL" id="MFI6497925.1"/>
    </source>
</evidence>
<feature type="domain" description="PPM-type phosphatase" evidence="1">
    <location>
        <begin position="57"/>
        <end position="250"/>
    </location>
</feature>
<protein>
    <submittedName>
        <fullName evidence="2">Protein phosphatase 2C domain-containing protein</fullName>
    </submittedName>
</protein>
<name>A0ABW7YPV3_9ACTN</name>
<dbReference type="Gene3D" id="3.60.40.10">
    <property type="entry name" value="PPM-type phosphatase domain"/>
    <property type="match status" value="1"/>
</dbReference>
<dbReference type="EMBL" id="JBITGY010000003">
    <property type="protein sequence ID" value="MFI6497925.1"/>
    <property type="molecule type" value="Genomic_DNA"/>
</dbReference>
<organism evidence="2 3">
    <name type="scientific">Nonomuraea typhae</name>
    <dbReference type="NCBI Taxonomy" id="2603600"/>
    <lineage>
        <taxon>Bacteria</taxon>
        <taxon>Bacillati</taxon>
        <taxon>Actinomycetota</taxon>
        <taxon>Actinomycetes</taxon>
        <taxon>Streptosporangiales</taxon>
        <taxon>Streptosporangiaceae</taxon>
        <taxon>Nonomuraea</taxon>
    </lineage>
</organism>
<dbReference type="Pfam" id="PF13672">
    <property type="entry name" value="PP2C_2"/>
    <property type="match status" value="1"/>
</dbReference>
<sequence>MPAGMAFPSPGGGRPLAARLPWRLPDEPALAGIAADAVSVGDLTVRAVSLVGPGHRCEEPAVPRQDAYRLGRDTAKRYLIVALADGMSDSKQSHLGANVAVTALVSRIRADLDRDEPLSAAAIFLDAARNMAGWAERQRVTEDDVRAAALAAVIPVSPDSSGRRTARLMSLADVGGWLRLPKGWRRLIGDEKSELDPGRLTEFLPFHPDMAVSATIELDPHAVLALTTDGLGDALARGDALAPWLASRWKEPPHIVEFLRDVGFESAGRLDDRTVVVVWCGP</sequence>
<gene>
    <name evidence="2" type="ORF">ACIBG2_11095</name>
</gene>
<dbReference type="InterPro" id="IPR036457">
    <property type="entry name" value="PPM-type-like_dom_sf"/>
</dbReference>
<comment type="caution">
    <text evidence="2">The sequence shown here is derived from an EMBL/GenBank/DDBJ whole genome shotgun (WGS) entry which is preliminary data.</text>
</comment>
<dbReference type="RefSeq" id="WP_397081186.1">
    <property type="nucleotide sequence ID" value="NZ_JBITGY010000003.1"/>
</dbReference>
<proteinExistence type="predicted"/>
<accession>A0ABW7YPV3</accession>
<dbReference type="Proteomes" id="UP001612741">
    <property type="component" value="Unassembled WGS sequence"/>
</dbReference>
<keyword evidence="3" id="KW-1185">Reference proteome</keyword>
<dbReference type="SUPFAM" id="SSF81606">
    <property type="entry name" value="PP2C-like"/>
    <property type="match status" value="1"/>
</dbReference>
<evidence type="ECO:0000313" key="3">
    <source>
        <dbReference type="Proteomes" id="UP001612741"/>
    </source>
</evidence>
<reference evidence="2 3" key="1">
    <citation type="submission" date="2024-10" db="EMBL/GenBank/DDBJ databases">
        <title>The Natural Products Discovery Center: Release of the First 8490 Sequenced Strains for Exploring Actinobacteria Biosynthetic Diversity.</title>
        <authorList>
            <person name="Kalkreuter E."/>
            <person name="Kautsar S.A."/>
            <person name="Yang D."/>
            <person name="Bader C.D."/>
            <person name="Teijaro C.N."/>
            <person name="Fluegel L."/>
            <person name="Davis C.M."/>
            <person name="Simpson J.R."/>
            <person name="Lauterbach L."/>
            <person name="Steele A.D."/>
            <person name="Gui C."/>
            <person name="Meng S."/>
            <person name="Li G."/>
            <person name="Viehrig K."/>
            <person name="Ye F."/>
            <person name="Su P."/>
            <person name="Kiefer A.F."/>
            <person name="Nichols A."/>
            <person name="Cepeda A.J."/>
            <person name="Yan W."/>
            <person name="Fan B."/>
            <person name="Jiang Y."/>
            <person name="Adhikari A."/>
            <person name="Zheng C.-J."/>
            <person name="Schuster L."/>
            <person name="Cowan T.M."/>
            <person name="Smanski M.J."/>
            <person name="Chevrette M.G."/>
            <person name="De Carvalho L.P.S."/>
            <person name="Shen B."/>
        </authorList>
    </citation>
    <scope>NUCLEOTIDE SEQUENCE [LARGE SCALE GENOMIC DNA]</scope>
    <source>
        <strain evidence="2 3">NPDC050545</strain>
    </source>
</reference>